<evidence type="ECO:0000256" key="3">
    <source>
        <dbReference type="ARBA" id="ARBA00005884"/>
    </source>
</evidence>
<feature type="domain" description="RING-type" evidence="12">
    <location>
        <begin position="389"/>
        <end position="608"/>
    </location>
</feature>
<keyword evidence="9" id="KW-0833">Ubl conjugation pathway</keyword>
<proteinExistence type="inferred from homology"/>
<dbReference type="GO" id="GO:0016567">
    <property type="term" value="P:protein ubiquitination"/>
    <property type="evidence" value="ECO:0007669"/>
    <property type="project" value="InterPro"/>
</dbReference>
<reference evidence="13 14" key="1">
    <citation type="submission" date="2019-12" db="EMBL/GenBank/DDBJ databases">
        <title>Chromosome-level assembly of the Caenorhabditis remanei genome.</title>
        <authorList>
            <person name="Teterina A.A."/>
            <person name="Willis J.H."/>
            <person name="Phillips P.C."/>
        </authorList>
    </citation>
    <scope>NUCLEOTIDE SEQUENCE [LARGE SCALE GENOMIC DNA]</scope>
    <source>
        <strain evidence="13 14">PX506</strain>
        <tissue evidence="13">Whole organism</tissue>
    </source>
</reference>
<comment type="similarity">
    <text evidence="3">Belongs to the RBR family. Ariadne subfamily.</text>
</comment>
<organism evidence="13 14">
    <name type="scientific">Caenorhabditis remanei</name>
    <name type="common">Caenorhabditis vulgaris</name>
    <dbReference type="NCBI Taxonomy" id="31234"/>
    <lineage>
        <taxon>Eukaryota</taxon>
        <taxon>Metazoa</taxon>
        <taxon>Ecdysozoa</taxon>
        <taxon>Nematoda</taxon>
        <taxon>Chromadorea</taxon>
        <taxon>Rhabditida</taxon>
        <taxon>Rhabditina</taxon>
        <taxon>Rhabditomorpha</taxon>
        <taxon>Rhabditoidea</taxon>
        <taxon>Rhabditidae</taxon>
        <taxon>Peloderinae</taxon>
        <taxon>Caenorhabditis</taxon>
    </lineage>
</organism>
<keyword evidence="10" id="KW-0862">Zinc</keyword>
<evidence type="ECO:0000256" key="4">
    <source>
        <dbReference type="ARBA" id="ARBA00012251"/>
    </source>
</evidence>
<dbReference type="PROSITE" id="PS51873">
    <property type="entry name" value="TRIAD"/>
    <property type="match status" value="1"/>
</dbReference>
<comment type="caution">
    <text evidence="13">The sequence shown here is derived from an EMBL/GenBank/DDBJ whole genome shotgun (WGS) entry which is preliminary data.</text>
</comment>
<dbReference type="GO" id="GO:0008270">
    <property type="term" value="F:zinc ion binding"/>
    <property type="evidence" value="ECO:0007669"/>
    <property type="project" value="UniProtKB-KW"/>
</dbReference>
<evidence type="ECO:0000256" key="5">
    <source>
        <dbReference type="ARBA" id="ARBA00022679"/>
    </source>
</evidence>
<evidence type="ECO:0000256" key="1">
    <source>
        <dbReference type="ARBA" id="ARBA00001798"/>
    </source>
</evidence>
<comment type="pathway">
    <text evidence="2">Protein modification; protein ubiquitination.</text>
</comment>
<dbReference type="FunFam" id="1.20.120.1750:FF:000007">
    <property type="entry name" value="RBR-type E3 ubiquitin transferase"/>
    <property type="match status" value="1"/>
</dbReference>
<dbReference type="CDD" id="cd20356">
    <property type="entry name" value="Rcat_RBR_HHARI-like"/>
    <property type="match status" value="1"/>
</dbReference>
<feature type="region of interest" description="Disordered" evidence="11">
    <location>
        <begin position="20"/>
        <end position="40"/>
    </location>
</feature>
<protein>
    <recommendedName>
        <fullName evidence="4">RBR-type E3 ubiquitin transferase</fullName>
        <ecNumber evidence="4">2.3.2.31</ecNumber>
    </recommendedName>
</protein>
<evidence type="ECO:0000256" key="8">
    <source>
        <dbReference type="ARBA" id="ARBA00022771"/>
    </source>
</evidence>
<dbReference type="InterPro" id="IPR054694">
    <property type="entry name" value="Parkin-like_IBR"/>
</dbReference>
<dbReference type="EMBL" id="WUAV01000002">
    <property type="protein sequence ID" value="KAF1767269.1"/>
    <property type="molecule type" value="Genomic_DNA"/>
</dbReference>
<comment type="catalytic activity">
    <reaction evidence="1">
        <text>[E2 ubiquitin-conjugating enzyme]-S-ubiquitinyl-L-cysteine + [acceptor protein]-L-lysine = [E2 ubiquitin-conjugating enzyme]-L-cysteine + [acceptor protein]-N(6)-ubiquitinyl-L-lysine.</text>
        <dbReference type="EC" id="2.3.2.31"/>
    </reaction>
</comment>
<dbReference type="Pfam" id="PF21235">
    <property type="entry name" value="UBA_ARI1"/>
    <property type="match status" value="1"/>
</dbReference>
<dbReference type="CTD" id="9802108"/>
<evidence type="ECO:0000313" key="13">
    <source>
        <dbReference type="EMBL" id="KAF1767269.1"/>
    </source>
</evidence>
<keyword evidence="8" id="KW-0863">Zinc-finger</keyword>
<dbReference type="GeneID" id="9802108"/>
<dbReference type="CDD" id="cd20343">
    <property type="entry name" value="BRcat_RBR_HHARI-like"/>
    <property type="match status" value="1"/>
</dbReference>
<dbReference type="InterPro" id="IPR045840">
    <property type="entry name" value="Ariadne"/>
</dbReference>
<evidence type="ECO:0000256" key="10">
    <source>
        <dbReference type="ARBA" id="ARBA00022833"/>
    </source>
</evidence>
<dbReference type="InterPro" id="IPR002867">
    <property type="entry name" value="IBR_dom"/>
</dbReference>
<dbReference type="KEGG" id="crq:GCK72_007228"/>
<dbReference type="Gene3D" id="3.30.40.10">
    <property type="entry name" value="Zinc/RING finger domain, C3HC4 (zinc finger)"/>
    <property type="match status" value="1"/>
</dbReference>
<dbReference type="SUPFAM" id="SSF57850">
    <property type="entry name" value="RING/U-box"/>
    <property type="match status" value="3"/>
</dbReference>
<keyword evidence="6" id="KW-0479">Metal-binding</keyword>
<dbReference type="Pfam" id="PF01485">
    <property type="entry name" value="IBR"/>
    <property type="match status" value="1"/>
</dbReference>
<evidence type="ECO:0000256" key="9">
    <source>
        <dbReference type="ARBA" id="ARBA00022786"/>
    </source>
</evidence>
<dbReference type="EC" id="2.3.2.31" evidence="4"/>
<dbReference type="RefSeq" id="XP_053590245.1">
    <property type="nucleotide sequence ID" value="XM_053726051.1"/>
</dbReference>
<sequence>MVQQISMENLCTEIQEKLVDDSTKCPTSSPLQKGSSEEAENHFSVYNVDFSSPADTWNIGEVGEEEERSTEDEESVGGELELKMMEHWLEWTNVLHNPGFETIEDDVFASNDAKDVNEAEDLKLLAGHEVPQDVAKIKENHGSIEINEGTMAPKSTLIGETGICGPSDDDSDEKQSDLMISTEVAIQTSPVPKAKKRQGDSLDDGEISKVRRISDSSDPTDYCFKSVLERRAVKLVPGTSLENALEIARRRATARIGKAMKRSYEYNAQNRMMKEFESENPWTGHEATFQMNSDDEIEFDASESEPEIDEVKYQSLTRDALAAEMNEAIEEVESVIQVPPGTCRILLHKYKWNKDSLLERFYEKSDTNEFLIDSQVIPKVKKTFDSKNEEAECEICCDLVELTGLACNHRACNNCWTMYIMDKIKDGQSEIECMASDCKLLMEDEKILEYITDKEAITKYRDLVVDSYVEINNLLCWCPNAKCGKAIRVKVNEPQLVVCDCGTQCCFSCTEEYHDPVGCRHLKMWNKKAQEMKDRKHNGEGYGADKETFTWLMSNTRDCPKCLVSIEKNGGCNYMLCKNPKCRFQFCWICMNAWSVHSNAWYKCNSYDEEADKKREASRADLHRFLFYYTRYFNHKRSLDLEQKLRIIVRTKMEELERKQMRWIEVQFLETAVGVLSKCRKTLLLTYIFAYYLKKDNNTAIFEGNQKDLEMATEQLSGFLERDLEQEDLTALRLKVQDKCRYVEHRRKILLDHCSEGYEQDFWEFSE</sequence>
<evidence type="ECO:0000256" key="11">
    <source>
        <dbReference type="SAM" id="MobiDB-lite"/>
    </source>
</evidence>
<evidence type="ECO:0000259" key="12">
    <source>
        <dbReference type="PROSITE" id="PS51873"/>
    </source>
</evidence>
<evidence type="ECO:0000256" key="2">
    <source>
        <dbReference type="ARBA" id="ARBA00004906"/>
    </source>
</evidence>
<dbReference type="Pfam" id="PF19422">
    <property type="entry name" value="Ariadne"/>
    <property type="match status" value="1"/>
</dbReference>
<gene>
    <name evidence="13" type="ORF">GCK72_007228</name>
</gene>
<dbReference type="Proteomes" id="UP000483820">
    <property type="component" value="Chromosome II"/>
</dbReference>
<feature type="compositionally biased region" description="Polar residues" evidence="11">
    <location>
        <begin position="24"/>
        <end position="34"/>
    </location>
</feature>
<keyword evidence="7" id="KW-0677">Repeat</keyword>
<dbReference type="InterPro" id="IPR044066">
    <property type="entry name" value="TRIAD_supradom"/>
</dbReference>
<dbReference type="PANTHER" id="PTHR11685">
    <property type="entry name" value="RBR FAMILY RING FINGER AND IBR DOMAIN-CONTAINING"/>
    <property type="match status" value="1"/>
</dbReference>
<dbReference type="FunFam" id="3.30.40.10:FF:000019">
    <property type="entry name" value="RBR-type E3 ubiquitin transferase"/>
    <property type="match status" value="1"/>
</dbReference>
<dbReference type="Pfam" id="PF22605">
    <property type="entry name" value="IBR_2"/>
    <property type="match status" value="1"/>
</dbReference>
<accession>A0A6A5HIN5</accession>
<evidence type="ECO:0000256" key="6">
    <source>
        <dbReference type="ARBA" id="ARBA00022723"/>
    </source>
</evidence>
<dbReference type="InterPro" id="IPR048962">
    <property type="entry name" value="ARIH1-like_UBL"/>
</dbReference>
<dbReference type="InterPro" id="IPR031127">
    <property type="entry name" value="E3_UB_ligase_RBR"/>
</dbReference>
<dbReference type="CDD" id="cd16773">
    <property type="entry name" value="RING-HC_RBR_TRIAD1"/>
    <property type="match status" value="1"/>
</dbReference>
<dbReference type="SMART" id="SM00647">
    <property type="entry name" value="IBR"/>
    <property type="match status" value="2"/>
</dbReference>
<dbReference type="AlphaFoldDB" id="A0A6A5HIN5"/>
<name>A0A6A5HIN5_CAERE</name>
<dbReference type="Gene3D" id="1.20.120.1750">
    <property type="match status" value="1"/>
</dbReference>
<evidence type="ECO:0000313" key="14">
    <source>
        <dbReference type="Proteomes" id="UP000483820"/>
    </source>
</evidence>
<dbReference type="InterPro" id="IPR013083">
    <property type="entry name" value="Znf_RING/FYVE/PHD"/>
</dbReference>
<dbReference type="GO" id="GO:0061630">
    <property type="term" value="F:ubiquitin protein ligase activity"/>
    <property type="evidence" value="ECO:0007669"/>
    <property type="project" value="UniProtKB-EC"/>
</dbReference>
<keyword evidence="5" id="KW-0808">Transferase</keyword>
<evidence type="ECO:0000256" key="7">
    <source>
        <dbReference type="ARBA" id="ARBA00022737"/>
    </source>
</evidence>